<dbReference type="Proteomes" id="UP001241377">
    <property type="component" value="Unassembled WGS sequence"/>
</dbReference>
<sequence length="246" mass="24927">MAGVAKEKRKVKKRGTGCAVRASSSVDALIASSTASATEYYVPSSASASASATASGPYVQNAAVNKSDSSWSSPSSSNAQNRDSSSAAATGSSTVRYAVPASSSTSSSSTSTTTPAPAWTSTSTSSTAPATTSASPGTDWKTGGHATYYYQNGNAGACGEYHADSDPIIAINGAGYWSDYGVKSPYCGKWVTIKNPANGKQVQAKVADVCPTCTGSTNSIDLSVGAFEAIGTLDQGQVDIEWAFNN</sequence>
<proteinExistence type="predicted"/>
<accession>A0ACC2VAJ4</accession>
<comment type="caution">
    <text evidence="1">The sequence shown here is derived from an EMBL/GenBank/DDBJ whole genome shotgun (WGS) entry which is preliminary data.</text>
</comment>
<evidence type="ECO:0000313" key="2">
    <source>
        <dbReference type="Proteomes" id="UP001241377"/>
    </source>
</evidence>
<evidence type="ECO:0000313" key="1">
    <source>
        <dbReference type="EMBL" id="KAJ9096108.1"/>
    </source>
</evidence>
<reference evidence="1" key="1">
    <citation type="submission" date="2023-04" db="EMBL/GenBank/DDBJ databases">
        <title>Draft Genome sequencing of Naganishia species isolated from polar environments using Oxford Nanopore Technology.</title>
        <authorList>
            <person name="Leo P."/>
            <person name="Venkateswaran K."/>
        </authorList>
    </citation>
    <scope>NUCLEOTIDE SEQUENCE</scope>
    <source>
        <strain evidence="1">MNA-CCFEE 5261</strain>
    </source>
</reference>
<name>A0ACC2VAJ4_9TREE</name>
<dbReference type="EMBL" id="JASBWR010000096">
    <property type="protein sequence ID" value="KAJ9096108.1"/>
    <property type="molecule type" value="Genomic_DNA"/>
</dbReference>
<gene>
    <name evidence="1" type="ORF">QFC19_007334</name>
</gene>
<organism evidence="1 2">
    <name type="scientific">Naganishia cerealis</name>
    <dbReference type="NCBI Taxonomy" id="610337"/>
    <lineage>
        <taxon>Eukaryota</taxon>
        <taxon>Fungi</taxon>
        <taxon>Dikarya</taxon>
        <taxon>Basidiomycota</taxon>
        <taxon>Agaricomycotina</taxon>
        <taxon>Tremellomycetes</taxon>
        <taxon>Filobasidiales</taxon>
        <taxon>Filobasidiaceae</taxon>
        <taxon>Naganishia</taxon>
    </lineage>
</organism>
<keyword evidence="2" id="KW-1185">Reference proteome</keyword>
<protein>
    <submittedName>
        <fullName evidence="1">Uncharacterized protein</fullName>
    </submittedName>
</protein>